<evidence type="ECO:0000313" key="1">
    <source>
        <dbReference type="EMBL" id="TSC94116.1"/>
    </source>
</evidence>
<comment type="caution">
    <text evidence="1">The sequence shown here is derived from an EMBL/GenBank/DDBJ whole genome shotgun (WGS) entry which is preliminary data.</text>
</comment>
<dbReference type="EMBL" id="VMGN01000020">
    <property type="protein sequence ID" value="TSC94116.1"/>
    <property type="molecule type" value="Genomic_DNA"/>
</dbReference>
<sequence>MAVFFGGLVWAAIVPAGNEAPDEGAHAEMIYFLKTEKRIPIFNREPKLSVLHFEKSQLSGAYYSMAYL</sequence>
<protein>
    <submittedName>
        <fullName evidence="1">Uncharacterized protein</fullName>
    </submittedName>
</protein>
<reference evidence="1 2" key="1">
    <citation type="submission" date="2017-07" db="EMBL/GenBank/DDBJ databases">
        <title>Mechanisms for carbon and nitrogen cycling indicate functional differentiation within the Candidate Phyla Radiation.</title>
        <authorList>
            <person name="Danczak R.E."/>
            <person name="Johnston M.D."/>
            <person name="Kenah C."/>
            <person name="Slattery M."/>
            <person name="Wrighton K.C."/>
            <person name="Wilkins M.J."/>
        </authorList>
    </citation>
    <scope>NUCLEOTIDE SEQUENCE [LARGE SCALE GENOMIC DNA]</scope>
    <source>
        <strain evidence="1">Athens1014_28</strain>
    </source>
</reference>
<dbReference type="AlphaFoldDB" id="A0A554LMK3"/>
<name>A0A554LMK3_9BACT</name>
<dbReference type="Proteomes" id="UP000316495">
    <property type="component" value="Unassembled WGS sequence"/>
</dbReference>
<feature type="non-terminal residue" evidence="1">
    <location>
        <position position="68"/>
    </location>
</feature>
<proteinExistence type="predicted"/>
<accession>A0A554LMK3</accession>
<gene>
    <name evidence="1" type="ORF">Athens101428_428</name>
</gene>
<organism evidence="1 2">
    <name type="scientific">Candidatus Berkelbacteria bacterium Athens1014_28</name>
    <dbReference type="NCBI Taxonomy" id="2017145"/>
    <lineage>
        <taxon>Bacteria</taxon>
        <taxon>Candidatus Berkelbacteria</taxon>
    </lineage>
</organism>
<evidence type="ECO:0000313" key="2">
    <source>
        <dbReference type="Proteomes" id="UP000316495"/>
    </source>
</evidence>